<protein>
    <submittedName>
        <fullName evidence="2">Uncharacterized protein</fullName>
    </submittedName>
</protein>
<organism evidence="2 3">
    <name type="scientific">Rhizopus delemar</name>
    <dbReference type="NCBI Taxonomy" id="936053"/>
    <lineage>
        <taxon>Eukaryota</taxon>
        <taxon>Fungi</taxon>
        <taxon>Fungi incertae sedis</taxon>
        <taxon>Mucoromycota</taxon>
        <taxon>Mucoromycotina</taxon>
        <taxon>Mucoromycetes</taxon>
        <taxon>Mucorales</taxon>
        <taxon>Mucorineae</taxon>
        <taxon>Rhizopodaceae</taxon>
        <taxon>Rhizopus</taxon>
    </lineage>
</organism>
<dbReference type="AlphaFoldDB" id="A0A9P6YHW9"/>
<dbReference type="EMBL" id="JAANIU010005296">
    <property type="protein sequence ID" value="KAG1548554.1"/>
    <property type="molecule type" value="Genomic_DNA"/>
</dbReference>
<keyword evidence="3" id="KW-1185">Reference proteome</keyword>
<reference evidence="2 3" key="1">
    <citation type="journal article" date="2020" name="Microb. Genom.">
        <title>Genetic diversity of clinical and environmental Mucorales isolates obtained from an investigation of mucormycosis cases among solid organ transplant recipients.</title>
        <authorList>
            <person name="Nguyen M.H."/>
            <person name="Kaul D."/>
            <person name="Muto C."/>
            <person name="Cheng S.J."/>
            <person name="Richter R.A."/>
            <person name="Bruno V.M."/>
            <person name="Liu G."/>
            <person name="Beyhan S."/>
            <person name="Sundermann A.J."/>
            <person name="Mounaud S."/>
            <person name="Pasculle A.W."/>
            <person name="Nierman W.C."/>
            <person name="Driscoll E."/>
            <person name="Cumbie R."/>
            <person name="Clancy C.J."/>
            <person name="Dupont C.L."/>
        </authorList>
    </citation>
    <scope>NUCLEOTIDE SEQUENCE [LARGE SCALE GENOMIC DNA]</scope>
    <source>
        <strain evidence="2 3">GL24</strain>
    </source>
</reference>
<proteinExistence type="predicted"/>
<comment type="caution">
    <text evidence="2">The sequence shown here is derived from an EMBL/GenBank/DDBJ whole genome shotgun (WGS) entry which is preliminary data.</text>
</comment>
<dbReference type="Proteomes" id="UP000740926">
    <property type="component" value="Unassembled WGS sequence"/>
</dbReference>
<accession>A0A9P6YHW9</accession>
<evidence type="ECO:0000313" key="2">
    <source>
        <dbReference type="EMBL" id="KAG1548554.1"/>
    </source>
</evidence>
<feature type="region of interest" description="Disordered" evidence="1">
    <location>
        <begin position="1"/>
        <end position="27"/>
    </location>
</feature>
<sequence>MDHEGRDRPPAPAGPSPPTATSVARRGFSAWDSKRQRGSGCFYQTCVEETVSIVVTWQALACHAFAIHAECGAQRLRLGIRMPLEKRAHLVDVLGTQDRAGRIQQHAARAQHRPAGFQQARLHSHQRIDVLGAAVEHDIRLAADHAGGRTRCIQQDRVERHAIPPGTGIAGISGQGLRVFAHAGTGIGVTGARQAPGVDIQRQQSQARVAFQQVRRFATGRCAGIQYARAGSGGQCIRRTLRRQVLHRQRARQCRLRPALPGLCRGRRAGGWRAATAAQAAGFR</sequence>
<gene>
    <name evidence="2" type="ORF">G6F50_013435</name>
</gene>
<evidence type="ECO:0000313" key="3">
    <source>
        <dbReference type="Proteomes" id="UP000740926"/>
    </source>
</evidence>
<name>A0A9P6YHW9_9FUNG</name>
<evidence type="ECO:0000256" key="1">
    <source>
        <dbReference type="SAM" id="MobiDB-lite"/>
    </source>
</evidence>